<name>A0A9E7RR84_METWO</name>
<protein>
    <submittedName>
        <fullName evidence="1">Methyl-coenzyme M reductase family protein</fullName>
    </submittedName>
</protein>
<evidence type="ECO:0000313" key="3">
    <source>
        <dbReference type="Proteomes" id="UP001369247"/>
    </source>
</evidence>
<gene>
    <name evidence="2" type="ORF">N5910_04920</name>
    <name evidence="1" type="ORF">U2150_03600</name>
</gene>
<dbReference type="AlphaFoldDB" id="A0A9E7RR84"/>
<dbReference type="RefSeq" id="WP_261599357.1">
    <property type="nucleotide sequence ID" value="NZ_CP104550.1"/>
</dbReference>
<proteinExistence type="predicted"/>
<dbReference type="Pfam" id="PF04609">
    <property type="entry name" value="MCR_C"/>
    <property type="match status" value="1"/>
</dbReference>
<dbReference type="InterPro" id="IPR026327">
    <property type="entry name" value="Me_CoM_Rdtase_prot-C-like"/>
</dbReference>
<dbReference type="Proteomes" id="UP001369247">
    <property type="component" value="Unassembled WGS sequence"/>
</dbReference>
<dbReference type="Proteomes" id="UP001065373">
    <property type="component" value="Chromosome"/>
</dbReference>
<evidence type="ECO:0000313" key="1">
    <source>
        <dbReference type="EMBL" id="MEJ8542577.1"/>
    </source>
</evidence>
<reference evidence="1 3" key="2">
    <citation type="submission" date="2023-12" db="EMBL/GenBank/DDBJ databases">
        <title>Phenotypic and Genomic Characterization of Methanothermobacter wolfeii Strain BSEL, a CO2-Capturing Archaeon with Minimal Nutrient Requirements.</title>
        <authorList>
            <person name="Ale Enriquez F."/>
            <person name="Ahring B.K."/>
        </authorList>
    </citation>
    <scope>NUCLEOTIDE SEQUENCE [LARGE SCALE GENOMIC DNA]</scope>
    <source>
        <strain evidence="1 3">BSEL-1</strain>
    </source>
</reference>
<dbReference type="EMBL" id="CP104550">
    <property type="protein sequence ID" value="UXH30894.1"/>
    <property type="molecule type" value="Genomic_DNA"/>
</dbReference>
<organism evidence="2">
    <name type="scientific">Methanothermobacter wolfeii</name>
    <name type="common">Methanobacterium wolfei</name>
    <dbReference type="NCBI Taxonomy" id="145261"/>
    <lineage>
        <taxon>Archaea</taxon>
        <taxon>Methanobacteriati</taxon>
        <taxon>Methanobacteriota</taxon>
        <taxon>Methanomada group</taxon>
        <taxon>Methanobacteria</taxon>
        <taxon>Methanobacteriales</taxon>
        <taxon>Methanobacteriaceae</taxon>
        <taxon>Methanothermobacter</taxon>
    </lineage>
</organism>
<dbReference type="EMBL" id="JAXUHJ010000008">
    <property type="protein sequence ID" value="MEJ8542577.1"/>
    <property type="molecule type" value="Genomic_DNA"/>
</dbReference>
<dbReference type="GeneID" id="75106570"/>
<keyword evidence="3" id="KW-1185">Reference proteome</keyword>
<sequence>MYMVVVFRGGPHRFHEFEEFVDDAGGLVIRKDVFSVNRGSYFLRNELRVLCVVPEAEEEKLKRTARRIKGEVERVSPGPETSEILMACLEVYDTLASTESWIEGEDLPFEGKVLERMLKPSSLNPENRVAQPSTG</sequence>
<accession>A0A9E7RR84</accession>
<reference evidence="2" key="1">
    <citation type="submission" date="2022-09" db="EMBL/GenBank/DDBJ databases">
        <title>Characterization of three MwoI isoschizomers from sequenced genome and metagenomes.</title>
        <authorList>
            <person name="Fomenkov A."/>
            <person name="Xu S.Y."/>
            <person name="Roberts R.J."/>
        </authorList>
    </citation>
    <scope>NUCLEOTIDE SEQUENCE</scope>
    <source>
        <strain evidence="2">DSM 2970</strain>
    </source>
</reference>
<evidence type="ECO:0000313" key="2">
    <source>
        <dbReference type="EMBL" id="UXH30894.1"/>
    </source>
</evidence>